<protein>
    <submittedName>
        <fullName evidence="3">EscU/YscU/HrcU family type III secretion system export apparatus switch protein</fullName>
    </submittedName>
</protein>
<dbReference type="AlphaFoldDB" id="A0A1Z2XT35"/>
<evidence type="ECO:0000256" key="1">
    <source>
        <dbReference type="SAM" id="MobiDB-lite"/>
    </source>
</evidence>
<dbReference type="InterPro" id="IPR029025">
    <property type="entry name" value="T3SS_substrate_exporter_C"/>
</dbReference>
<reference evidence="4" key="2">
    <citation type="submission" date="2017-05" db="EMBL/GenBank/DDBJ databases">
        <title>Improved OligoMM genomes.</title>
        <authorList>
            <person name="Garzetti D."/>
        </authorList>
    </citation>
    <scope>NUCLEOTIDE SEQUENCE [LARGE SCALE GENOMIC DNA]</scope>
    <source>
        <strain evidence="4">KB18</strain>
    </source>
</reference>
<organism evidence="3 5">
    <name type="scientific">Acutalibacter muris</name>
    <dbReference type="NCBI Taxonomy" id="1796620"/>
    <lineage>
        <taxon>Bacteria</taxon>
        <taxon>Bacillati</taxon>
        <taxon>Bacillota</taxon>
        <taxon>Clostridia</taxon>
        <taxon>Eubacteriales</taxon>
        <taxon>Acutalibacteraceae</taxon>
        <taxon>Acutalibacter</taxon>
    </lineage>
</organism>
<evidence type="ECO:0000313" key="3">
    <source>
        <dbReference type="EMBL" id="QQR30849.1"/>
    </source>
</evidence>
<dbReference type="KEGG" id="amur:ADH66_13550"/>
<reference evidence="2" key="1">
    <citation type="journal article" date="2017" name="Genome Announc.">
        <title>High-Quality Whole-Genome Sequences of the Oligo-Mouse-Microbiota Bacterial Community.</title>
        <authorList>
            <person name="Garzetti D."/>
            <person name="Brugiroux S."/>
            <person name="Bunk B."/>
            <person name="Pukall R."/>
            <person name="McCoy K.D."/>
            <person name="Macpherson A.J."/>
            <person name="Stecher B."/>
        </authorList>
    </citation>
    <scope>NUCLEOTIDE SEQUENCE</scope>
    <source>
        <strain evidence="2">KB18</strain>
    </source>
</reference>
<dbReference type="Pfam" id="PF01312">
    <property type="entry name" value="Bac_export_2"/>
    <property type="match status" value="1"/>
</dbReference>
<sequence>MSTSRSDEPRPTRQRAVALQYGVSDSAPVIVAAGMGHLAEKILDVAQENGVPIYEDNSLATILSQLNLGQQIPEELYRAVVEIYVYFLNFDFNRQSQGLRQLRSLIPGGGRSHPQEESGGETGSPGGSNPPEN</sequence>
<name>A0A1Z2XT35_9FIRM</name>
<dbReference type="PANTHER" id="PTHR30531">
    <property type="entry name" value="FLAGELLAR BIOSYNTHETIC PROTEIN FLHB"/>
    <property type="match status" value="1"/>
</dbReference>
<dbReference type="PANTHER" id="PTHR30531:SF12">
    <property type="entry name" value="FLAGELLAR BIOSYNTHETIC PROTEIN FLHB"/>
    <property type="match status" value="1"/>
</dbReference>
<dbReference type="SUPFAM" id="SSF160544">
    <property type="entry name" value="EscU C-terminal domain-like"/>
    <property type="match status" value="1"/>
</dbReference>
<dbReference type="InterPro" id="IPR006135">
    <property type="entry name" value="T3SS_substrate_exporter"/>
</dbReference>
<evidence type="ECO:0000313" key="4">
    <source>
        <dbReference type="Proteomes" id="UP000196710"/>
    </source>
</evidence>
<dbReference type="Gene3D" id="3.40.1690.10">
    <property type="entry name" value="secretion proteins EscU"/>
    <property type="match status" value="1"/>
</dbReference>
<dbReference type="Proteomes" id="UP000596035">
    <property type="component" value="Chromosome"/>
</dbReference>
<dbReference type="GO" id="GO:0009306">
    <property type="term" value="P:protein secretion"/>
    <property type="evidence" value="ECO:0007669"/>
    <property type="project" value="InterPro"/>
</dbReference>
<dbReference type="GO" id="GO:0005886">
    <property type="term" value="C:plasma membrane"/>
    <property type="evidence" value="ECO:0007669"/>
    <property type="project" value="TreeGrafter"/>
</dbReference>
<dbReference type="Proteomes" id="UP000196710">
    <property type="component" value="Chromosome"/>
</dbReference>
<evidence type="ECO:0000313" key="5">
    <source>
        <dbReference type="Proteomes" id="UP000596035"/>
    </source>
</evidence>
<dbReference type="RefSeq" id="WP_084384467.1">
    <property type="nucleotide sequence ID" value="NZ_CAJTCQ010000005.1"/>
</dbReference>
<gene>
    <name evidence="2" type="ORF">ADH66_13550</name>
    <name evidence="3" type="ORF">I5Q82_03890</name>
</gene>
<proteinExistence type="predicted"/>
<evidence type="ECO:0000313" key="2">
    <source>
        <dbReference type="EMBL" id="ASB41590.1"/>
    </source>
</evidence>
<reference evidence="3 5" key="3">
    <citation type="submission" date="2020-11" db="EMBL/GenBank/DDBJ databases">
        <title>Closed and high quality bacterial genomes of the OMM12 community.</title>
        <authorList>
            <person name="Marbouty M."/>
            <person name="Lamy-Besnier Q."/>
            <person name="Debarbieux L."/>
            <person name="Koszul R."/>
        </authorList>
    </citation>
    <scope>NUCLEOTIDE SEQUENCE [LARGE SCALE GENOMIC DNA]</scope>
    <source>
        <strain evidence="3 5">KB18</strain>
    </source>
</reference>
<keyword evidence="4" id="KW-1185">Reference proteome</keyword>
<dbReference type="EMBL" id="CP021422">
    <property type="protein sequence ID" value="ASB41590.1"/>
    <property type="molecule type" value="Genomic_DNA"/>
</dbReference>
<dbReference type="EMBL" id="CP065321">
    <property type="protein sequence ID" value="QQR30849.1"/>
    <property type="molecule type" value="Genomic_DNA"/>
</dbReference>
<accession>A0A1Z2XT35</accession>
<feature type="region of interest" description="Disordered" evidence="1">
    <location>
        <begin position="103"/>
        <end position="133"/>
    </location>
</feature>